<reference evidence="7 8" key="1">
    <citation type="submission" date="2020-03" db="EMBL/GenBank/DDBJ databases">
        <title>Metabolic flexibility allows generalist bacteria to become dominant in a frequently disturbed ecosystem.</title>
        <authorList>
            <person name="Chen Y.-J."/>
            <person name="Leung P.M."/>
            <person name="Bay S.K."/>
            <person name="Hugenholtz P."/>
            <person name="Kessler A.J."/>
            <person name="Shelley G."/>
            <person name="Waite D.W."/>
            <person name="Cook P.L."/>
            <person name="Greening C."/>
        </authorList>
    </citation>
    <scope>NUCLEOTIDE SEQUENCE [LARGE SCALE GENOMIC DNA]</scope>
    <source>
        <strain evidence="7">SS_bin_28</strain>
    </source>
</reference>
<feature type="non-terminal residue" evidence="7">
    <location>
        <position position="1"/>
    </location>
</feature>
<comment type="subcellular location">
    <subcellularLocation>
        <location evidence="1">Membrane</location>
        <topology evidence="1">Multi-pass membrane protein</topology>
    </subcellularLocation>
</comment>
<evidence type="ECO:0000256" key="1">
    <source>
        <dbReference type="ARBA" id="ARBA00004141"/>
    </source>
</evidence>
<dbReference type="GO" id="GO:0016020">
    <property type="term" value="C:membrane"/>
    <property type="evidence" value="ECO:0007669"/>
    <property type="project" value="UniProtKB-SubCell"/>
</dbReference>
<proteinExistence type="predicted"/>
<evidence type="ECO:0000256" key="4">
    <source>
        <dbReference type="ARBA" id="ARBA00023136"/>
    </source>
</evidence>
<feature type="transmembrane region" description="Helical" evidence="5">
    <location>
        <begin position="61"/>
        <end position="79"/>
    </location>
</feature>
<accession>A0A7Y2E8H8</accession>
<evidence type="ECO:0000256" key="3">
    <source>
        <dbReference type="ARBA" id="ARBA00022989"/>
    </source>
</evidence>
<keyword evidence="4 5" id="KW-0472">Membrane</keyword>
<protein>
    <submittedName>
        <fullName evidence="7">GtrA family protein</fullName>
    </submittedName>
</protein>
<dbReference type="InterPro" id="IPR007267">
    <property type="entry name" value="GtrA_DPMS_TM"/>
</dbReference>
<dbReference type="Pfam" id="PF04138">
    <property type="entry name" value="GtrA_DPMS_TM"/>
    <property type="match status" value="1"/>
</dbReference>
<evidence type="ECO:0000259" key="6">
    <source>
        <dbReference type="Pfam" id="PF04138"/>
    </source>
</evidence>
<dbReference type="GO" id="GO:0000271">
    <property type="term" value="P:polysaccharide biosynthetic process"/>
    <property type="evidence" value="ECO:0007669"/>
    <property type="project" value="InterPro"/>
</dbReference>
<name>A0A7Y2E8H8_UNCEI</name>
<organism evidence="7 8">
    <name type="scientific">Eiseniibacteriota bacterium</name>
    <dbReference type="NCBI Taxonomy" id="2212470"/>
    <lineage>
        <taxon>Bacteria</taxon>
        <taxon>Candidatus Eiseniibacteriota</taxon>
    </lineage>
</organism>
<keyword evidence="3 5" id="KW-1133">Transmembrane helix</keyword>
<keyword evidence="2 5" id="KW-0812">Transmembrane</keyword>
<sequence>AAGGLACFLVNRRFTFPPGKGAVALQFSRFWVVFFVSMLLSELLLGVFHRGLGLDSLTGKLLSEGMLLVFNFLGLRHWVYR</sequence>
<dbReference type="AlphaFoldDB" id="A0A7Y2E8H8"/>
<comment type="caution">
    <text evidence="7">The sequence shown here is derived from an EMBL/GenBank/DDBJ whole genome shotgun (WGS) entry which is preliminary data.</text>
</comment>
<feature type="transmembrane region" description="Helical" evidence="5">
    <location>
        <begin position="30"/>
        <end position="49"/>
    </location>
</feature>
<evidence type="ECO:0000313" key="8">
    <source>
        <dbReference type="Proteomes" id="UP000547674"/>
    </source>
</evidence>
<evidence type="ECO:0000256" key="2">
    <source>
        <dbReference type="ARBA" id="ARBA00022692"/>
    </source>
</evidence>
<evidence type="ECO:0000256" key="5">
    <source>
        <dbReference type="SAM" id="Phobius"/>
    </source>
</evidence>
<feature type="domain" description="GtrA/DPMS transmembrane" evidence="6">
    <location>
        <begin position="2"/>
        <end position="79"/>
    </location>
</feature>
<evidence type="ECO:0000313" key="7">
    <source>
        <dbReference type="EMBL" id="NNF06387.1"/>
    </source>
</evidence>
<gene>
    <name evidence="7" type="ORF">HKN21_06475</name>
</gene>
<dbReference type="Proteomes" id="UP000547674">
    <property type="component" value="Unassembled WGS sequence"/>
</dbReference>
<dbReference type="EMBL" id="JABDJR010000243">
    <property type="protein sequence ID" value="NNF06387.1"/>
    <property type="molecule type" value="Genomic_DNA"/>
</dbReference>